<proteinExistence type="predicted"/>
<evidence type="ECO:0000313" key="3">
    <source>
        <dbReference type="Proteomes" id="UP000429523"/>
    </source>
</evidence>
<dbReference type="SUPFAM" id="SSF47923">
    <property type="entry name" value="Ypt/Rab-GAP domain of gyp1p"/>
    <property type="match status" value="1"/>
</dbReference>
<sequence length="209" mass="23401">MPRSPPCCTPARHPRASSPQTWKENPKCLSLQPPDDVSSSSKKPPTAKTVKVAFFTSATEAELMLHSRQFDVLLKAGVPTHLRDQVWCLCSGAGELRRAAKESYPALLHRQYTFSKCAKMDIKKDLPQTFPLSLRNSMRQSQEPSTDGDPFGGLRLLLKCDTCSPMTRILHATSISTSTKVATYMELRRHQPHLCIRDRVLLPLRSSQS</sequence>
<evidence type="ECO:0000256" key="1">
    <source>
        <dbReference type="SAM" id="MobiDB-lite"/>
    </source>
</evidence>
<evidence type="ECO:0000313" key="2">
    <source>
        <dbReference type="EMBL" id="KAE8920771.1"/>
    </source>
</evidence>
<dbReference type="InterPro" id="IPR035969">
    <property type="entry name" value="Rab-GAP_TBC_sf"/>
</dbReference>
<accession>A0A6A3DNQ8</accession>
<dbReference type="AlphaFoldDB" id="A0A6A3DNQ8"/>
<gene>
    <name evidence="2" type="ORF">PF009_g28941</name>
</gene>
<evidence type="ECO:0008006" key="4">
    <source>
        <dbReference type="Google" id="ProtNLM"/>
    </source>
</evidence>
<reference evidence="2 3" key="1">
    <citation type="submission" date="2018-08" db="EMBL/GenBank/DDBJ databases">
        <title>Genomic investigation of the strawberry pathogen Phytophthora fragariae indicates pathogenicity is determined by transcriptional variation in three key races.</title>
        <authorList>
            <person name="Adams T.M."/>
            <person name="Armitage A.D."/>
            <person name="Sobczyk M.K."/>
            <person name="Bates H.J."/>
            <person name="Dunwell J.M."/>
            <person name="Nellist C.F."/>
            <person name="Harrison R.J."/>
        </authorList>
    </citation>
    <scope>NUCLEOTIDE SEQUENCE [LARGE SCALE GENOMIC DNA]</scope>
    <source>
        <strain evidence="2 3">NOV-9</strain>
    </source>
</reference>
<comment type="caution">
    <text evidence="2">The sequence shown here is derived from an EMBL/GenBank/DDBJ whole genome shotgun (WGS) entry which is preliminary data.</text>
</comment>
<organism evidence="2 3">
    <name type="scientific">Phytophthora fragariae</name>
    <dbReference type="NCBI Taxonomy" id="53985"/>
    <lineage>
        <taxon>Eukaryota</taxon>
        <taxon>Sar</taxon>
        <taxon>Stramenopiles</taxon>
        <taxon>Oomycota</taxon>
        <taxon>Peronosporomycetes</taxon>
        <taxon>Peronosporales</taxon>
        <taxon>Peronosporaceae</taxon>
        <taxon>Phytophthora</taxon>
    </lineage>
</organism>
<name>A0A6A3DNQ8_9STRA</name>
<feature type="compositionally biased region" description="Low complexity" evidence="1">
    <location>
        <begin position="33"/>
        <end position="44"/>
    </location>
</feature>
<dbReference type="EMBL" id="QXGF01003828">
    <property type="protein sequence ID" value="KAE8920771.1"/>
    <property type="molecule type" value="Genomic_DNA"/>
</dbReference>
<feature type="region of interest" description="Disordered" evidence="1">
    <location>
        <begin position="1"/>
        <end position="44"/>
    </location>
</feature>
<dbReference type="Proteomes" id="UP000429523">
    <property type="component" value="Unassembled WGS sequence"/>
</dbReference>
<protein>
    <recommendedName>
        <fullName evidence="4">Rab-GAP TBC domain-containing protein</fullName>
    </recommendedName>
</protein>